<keyword evidence="11" id="KW-1185">Reference proteome</keyword>
<dbReference type="HAMAP" id="MF_00265">
    <property type="entry name" value="VapC_Nob1"/>
    <property type="match status" value="1"/>
</dbReference>
<keyword evidence="8" id="KW-0800">Toxin</keyword>
<keyword evidence="3 8" id="KW-0540">Nuclease</keyword>
<evidence type="ECO:0000256" key="3">
    <source>
        <dbReference type="ARBA" id="ARBA00022722"/>
    </source>
</evidence>
<dbReference type="InterPro" id="IPR050556">
    <property type="entry name" value="Type_II_TA_system_RNase"/>
</dbReference>
<evidence type="ECO:0000256" key="6">
    <source>
        <dbReference type="ARBA" id="ARBA00022842"/>
    </source>
</evidence>
<evidence type="ECO:0000256" key="1">
    <source>
        <dbReference type="ARBA" id="ARBA00001946"/>
    </source>
</evidence>
<comment type="function">
    <text evidence="8">Toxic component of a toxin-antitoxin (TA) system. An RNase.</text>
</comment>
<accession>A0ABV2WPM0</accession>
<dbReference type="InterPro" id="IPR002716">
    <property type="entry name" value="PIN_dom"/>
</dbReference>
<feature type="domain" description="PIN" evidence="9">
    <location>
        <begin position="2"/>
        <end position="120"/>
    </location>
</feature>
<sequence length="143" mass="15669">MIVADTNVVSELFKPTPDTRVLSWLEKSTDITITTVTIGEIWAGIENLPEGTRKAGLVTLATDLFDEFGDEVETYDSRAARAYGRIVATRRRIGRPIGYADAQIAAICLVNDCPVATRNVKEFTDLGITIINPWQPTPDSTLA</sequence>
<gene>
    <name evidence="8" type="primary">vapC</name>
    <name evidence="10" type="ORF">ABZ510_13295</name>
</gene>
<protein>
    <recommendedName>
        <fullName evidence="8">Ribonuclease VapC</fullName>
        <shortName evidence="8">RNase VapC</shortName>
        <ecNumber evidence="8">3.1.-.-</ecNumber>
    </recommendedName>
    <alternativeName>
        <fullName evidence="8">Toxin VapC</fullName>
    </alternativeName>
</protein>
<proteinExistence type="inferred from homology"/>
<evidence type="ECO:0000313" key="11">
    <source>
        <dbReference type="Proteomes" id="UP001550628"/>
    </source>
</evidence>
<comment type="caution">
    <text evidence="10">The sequence shown here is derived from an EMBL/GenBank/DDBJ whole genome shotgun (WGS) entry which is preliminary data.</text>
</comment>
<dbReference type="GeneID" id="96246216"/>
<name>A0ABV2WPM0_9NOCA</name>
<comment type="similarity">
    <text evidence="7 8">Belongs to the PINc/VapC protein family.</text>
</comment>
<keyword evidence="4 8" id="KW-0479">Metal-binding</keyword>
<keyword evidence="2 8" id="KW-1277">Toxin-antitoxin system</keyword>
<dbReference type="EC" id="3.1.-.-" evidence="8"/>
<dbReference type="RefSeq" id="WP_030522127.1">
    <property type="nucleotide sequence ID" value="NZ_JBEYBD010000008.1"/>
</dbReference>
<dbReference type="InterPro" id="IPR029060">
    <property type="entry name" value="PIN-like_dom_sf"/>
</dbReference>
<keyword evidence="5 8" id="KW-0378">Hydrolase</keyword>
<feature type="binding site" evidence="8">
    <location>
        <position position="5"/>
    </location>
    <ligand>
        <name>Mg(2+)</name>
        <dbReference type="ChEBI" id="CHEBI:18420"/>
    </ligand>
</feature>
<evidence type="ECO:0000256" key="5">
    <source>
        <dbReference type="ARBA" id="ARBA00022801"/>
    </source>
</evidence>
<dbReference type="PANTHER" id="PTHR33653">
    <property type="entry name" value="RIBONUCLEASE VAPC2"/>
    <property type="match status" value="1"/>
</dbReference>
<comment type="cofactor">
    <cofactor evidence="1 8">
        <name>Mg(2+)</name>
        <dbReference type="ChEBI" id="CHEBI:18420"/>
    </cofactor>
</comment>
<dbReference type="SUPFAM" id="SSF88723">
    <property type="entry name" value="PIN domain-like"/>
    <property type="match status" value="1"/>
</dbReference>
<keyword evidence="6 8" id="KW-0460">Magnesium</keyword>
<evidence type="ECO:0000313" key="10">
    <source>
        <dbReference type="EMBL" id="MEU1952834.1"/>
    </source>
</evidence>
<evidence type="ECO:0000256" key="7">
    <source>
        <dbReference type="ARBA" id="ARBA00038093"/>
    </source>
</evidence>
<evidence type="ECO:0000256" key="4">
    <source>
        <dbReference type="ARBA" id="ARBA00022723"/>
    </source>
</evidence>
<reference evidence="10 11" key="1">
    <citation type="submission" date="2024-06" db="EMBL/GenBank/DDBJ databases">
        <title>The Natural Products Discovery Center: Release of the First 8490 Sequenced Strains for Exploring Actinobacteria Biosynthetic Diversity.</title>
        <authorList>
            <person name="Kalkreuter E."/>
            <person name="Kautsar S.A."/>
            <person name="Yang D."/>
            <person name="Bader C.D."/>
            <person name="Teijaro C.N."/>
            <person name="Fluegel L."/>
            <person name="Davis C.M."/>
            <person name="Simpson J.R."/>
            <person name="Lauterbach L."/>
            <person name="Steele A.D."/>
            <person name="Gui C."/>
            <person name="Meng S."/>
            <person name="Li G."/>
            <person name="Viehrig K."/>
            <person name="Ye F."/>
            <person name="Su P."/>
            <person name="Kiefer A.F."/>
            <person name="Nichols A."/>
            <person name="Cepeda A.J."/>
            <person name="Yan W."/>
            <person name="Fan B."/>
            <person name="Jiang Y."/>
            <person name="Adhikari A."/>
            <person name="Zheng C.-J."/>
            <person name="Schuster L."/>
            <person name="Cowan T.M."/>
            <person name="Smanski M.J."/>
            <person name="Chevrette M.G."/>
            <person name="De Carvalho L.P.S."/>
            <person name="Shen B."/>
        </authorList>
    </citation>
    <scope>NUCLEOTIDE SEQUENCE [LARGE SCALE GENOMIC DNA]</scope>
    <source>
        <strain evidence="10 11">NPDC019708</strain>
    </source>
</reference>
<dbReference type="CDD" id="cd18731">
    <property type="entry name" value="PIN_NgFitB-like"/>
    <property type="match status" value="1"/>
</dbReference>
<dbReference type="InterPro" id="IPR022907">
    <property type="entry name" value="VapC_family"/>
</dbReference>
<evidence type="ECO:0000256" key="2">
    <source>
        <dbReference type="ARBA" id="ARBA00022649"/>
    </source>
</evidence>
<dbReference type="PANTHER" id="PTHR33653:SF1">
    <property type="entry name" value="RIBONUCLEASE VAPC2"/>
    <property type="match status" value="1"/>
</dbReference>
<dbReference type="Proteomes" id="UP001550628">
    <property type="component" value="Unassembled WGS sequence"/>
</dbReference>
<feature type="binding site" evidence="8">
    <location>
        <position position="101"/>
    </location>
    <ligand>
        <name>Mg(2+)</name>
        <dbReference type="ChEBI" id="CHEBI:18420"/>
    </ligand>
</feature>
<organism evidence="10 11">
    <name type="scientific">Nocardia rhamnosiphila</name>
    <dbReference type="NCBI Taxonomy" id="426716"/>
    <lineage>
        <taxon>Bacteria</taxon>
        <taxon>Bacillati</taxon>
        <taxon>Actinomycetota</taxon>
        <taxon>Actinomycetes</taxon>
        <taxon>Mycobacteriales</taxon>
        <taxon>Nocardiaceae</taxon>
        <taxon>Nocardia</taxon>
    </lineage>
</organism>
<dbReference type="EMBL" id="JBEYBF010000007">
    <property type="protein sequence ID" value="MEU1952834.1"/>
    <property type="molecule type" value="Genomic_DNA"/>
</dbReference>
<dbReference type="Pfam" id="PF01850">
    <property type="entry name" value="PIN"/>
    <property type="match status" value="1"/>
</dbReference>
<evidence type="ECO:0000256" key="8">
    <source>
        <dbReference type="HAMAP-Rule" id="MF_00265"/>
    </source>
</evidence>
<evidence type="ECO:0000259" key="9">
    <source>
        <dbReference type="Pfam" id="PF01850"/>
    </source>
</evidence>
<dbReference type="Gene3D" id="3.40.50.1010">
    <property type="entry name" value="5'-nuclease"/>
    <property type="match status" value="1"/>
</dbReference>